<sequence>MATLRKKRRITLVILGLSMMVVATGLTIFAIGEGGQFFRSPSDVFSDPPREGEVFRLGGLVKEGTWQKGQMHAFVVTDTSMDFPAVYEGIVPDLFREGQGTILTGQIRDGVFVATEVLARHDEDYMPKEVADALKEQGLYKNDYAN</sequence>
<dbReference type="Gene3D" id="2.40.50.140">
    <property type="entry name" value="Nucleic acid-binding proteins"/>
    <property type="match status" value="1"/>
</dbReference>
<dbReference type="Pfam" id="PF03100">
    <property type="entry name" value="CcmE"/>
    <property type="match status" value="1"/>
</dbReference>
<evidence type="ECO:0000256" key="9">
    <source>
        <dbReference type="ARBA" id="ARBA00023136"/>
    </source>
</evidence>
<evidence type="ECO:0000256" key="7">
    <source>
        <dbReference type="ARBA" id="ARBA00022989"/>
    </source>
</evidence>
<accession>A0A840WYX7</accession>
<keyword evidence="10" id="KW-1003">Cell membrane</keyword>
<dbReference type="GO" id="GO:0017003">
    <property type="term" value="P:protein-heme linkage"/>
    <property type="evidence" value="ECO:0007669"/>
    <property type="project" value="UniProtKB-UniRule"/>
</dbReference>
<dbReference type="InterPro" id="IPR012340">
    <property type="entry name" value="NA-bd_OB-fold"/>
</dbReference>
<protein>
    <recommendedName>
        <fullName evidence="10">Cytochrome c-type biogenesis protein CcmE</fullName>
    </recommendedName>
    <alternativeName>
        <fullName evidence="10">Cytochrome c maturation protein E</fullName>
    </alternativeName>
    <alternativeName>
        <fullName evidence="10">Heme chaperone CcmE</fullName>
    </alternativeName>
</protein>
<keyword evidence="5 10" id="KW-0201">Cytochrome c-type biogenesis</keyword>
<dbReference type="GO" id="GO:0020037">
    <property type="term" value="F:heme binding"/>
    <property type="evidence" value="ECO:0007669"/>
    <property type="project" value="InterPro"/>
</dbReference>
<dbReference type="InterPro" id="IPR036127">
    <property type="entry name" value="CcmE-like_sf"/>
</dbReference>
<feature type="binding site" description="covalent" evidence="10 11">
    <location>
        <position position="121"/>
    </location>
    <ligand>
        <name>heme</name>
        <dbReference type="ChEBI" id="CHEBI:30413"/>
    </ligand>
</feature>
<feature type="topological domain" description="Cytoplasmic" evidence="10">
    <location>
        <begin position="1"/>
        <end position="9"/>
    </location>
</feature>
<dbReference type="GO" id="GO:0017004">
    <property type="term" value="P:cytochrome complex assembly"/>
    <property type="evidence" value="ECO:0007669"/>
    <property type="project" value="UniProtKB-KW"/>
</dbReference>
<keyword evidence="6 10" id="KW-0735">Signal-anchor</keyword>
<keyword evidence="4 10" id="KW-0479">Metal-binding</keyword>
<organism evidence="13 14">
    <name type="scientific">Rubricella aquisinus</name>
    <dbReference type="NCBI Taxonomy" id="2028108"/>
    <lineage>
        <taxon>Bacteria</taxon>
        <taxon>Pseudomonadati</taxon>
        <taxon>Pseudomonadota</taxon>
        <taxon>Alphaproteobacteria</taxon>
        <taxon>Rhodobacterales</taxon>
        <taxon>Paracoccaceae</taxon>
        <taxon>Rubricella</taxon>
    </lineage>
</organism>
<gene>
    <name evidence="10" type="primary">ccmE</name>
    <name evidence="10" type="synonym">cycJ</name>
    <name evidence="13" type="ORF">FHS89_000872</name>
</gene>
<evidence type="ECO:0000256" key="11">
    <source>
        <dbReference type="PIRSR" id="PIRSR604329-50"/>
    </source>
</evidence>
<name>A0A840WYX7_9RHOB</name>
<feature type="topological domain" description="Extracellular" evidence="10">
    <location>
        <begin position="31"/>
        <end position="146"/>
    </location>
</feature>
<reference evidence="13 14" key="1">
    <citation type="submission" date="2020-08" db="EMBL/GenBank/DDBJ databases">
        <title>Genomic Encyclopedia of Type Strains, Phase IV (KMG-IV): sequencing the most valuable type-strain genomes for metagenomic binning, comparative biology and taxonomic classification.</title>
        <authorList>
            <person name="Goeker M."/>
        </authorList>
    </citation>
    <scope>NUCLEOTIDE SEQUENCE [LARGE SCALE GENOMIC DNA]</scope>
    <source>
        <strain evidence="13 14">DSM 103377</strain>
    </source>
</reference>
<dbReference type="InterPro" id="IPR004329">
    <property type="entry name" value="CcmE"/>
</dbReference>
<keyword evidence="9 10" id="KW-0472">Membrane</keyword>
<evidence type="ECO:0000256" key="12">
    <source>
        <dbReference type="SAM" id="Phobius"/>
    </source>
</evidence>
<dbReference type="Proteomes" id="UP000553766">
    <property type="component" value="Unassembled WGS sequence"/>
</dbReference>
<dbReference type="GO" id="GO:0046872">
    <property type="term" value="F:metal ion binding"/>
    <property type="evidence" value="ECO:0007669"/>
    <property type="project" value="UniProtKB-KW"/>
</dbReference>
<dbReference type="RefSeq" id="WP_184008895.1">
    <property type="nucleotide sequence ID" value="NZ_JACIJS010000002.1"/>
</dbReference>
<dbReference type="EMBL" id="JACIJS010000002">
    <property type="protein sequence ID" value="MBB5514866.1"/>
    <property type="molecule type" value="Genomic_DNA"/>
</dbReference>
<dbReference type="GO" id="GO:0005886">
    <property type="term" value="C:plasma membrane"/>
    <property type="evidence" value="ECO:0007669"/>
    <property type="project" value="UniProtKB-SubCell"/>
</dbReference>
<feature type="transmembrane region" description="Helical" evidence="12">
    <location>
        <begin position="12"/>
        <end position="32"/>
    </location>
</feature>
<evidence type="ECO:0000256" key="6">
    <source>
        <dbReference type="ARBA" id="ARBA00022968"/>
    </source>
</evidence>
<dbReference type="PANTHER" id="PTHR34128">
    <property type="entry name" value="CYTOCHROME C-TYPE BIOGENESIS PROTEIN CCME HOMOLOG, MITOCHONDRIAL"/>
    <property type="match status" value="1"/>
</dbReference>
<comment type="function">
    <text evidence="10">Heme chaperone required for the biogenesis of c-type cytochromes. Transiently binds heme delivered by CcmC and transfers the heme to apo-cytochromes in a process facilitated by CcmF and CcmH.</text>
</comment>
<proteinExistence type="inferred from homology"/>
<comment type="subcellular location">
    <subcellularLocation>
        <location evidence="10">Cell membrane</location>
        <topology evidence="10">Single-pass type II membrane protein</topology>
    </subcellularLocation>
    <subcellularLocation>
        <location evidence="1">Membrane</location>
    </subcellularLocation>
</comment>
<evidence type="ECO:0000256" key="3">
    <source>
        <dbReference type="ARBA" id="ARBA00022692"/>
    </source>
</evidence>
<evidence type="ECO:0000256" key="2">
    <source>
        <dbReference type="ARBA" id="ARBA00022617"/>
    </source>
</evidence>
<dbReference type="HAMAP" id="MF_01959">
    <property type="entry name" value="CcmE"/>
    <property type="match status" value="1"/>
</dbReference>
<evidence type="ECO:0000256" key="5">
    <source>
        <dbReference type="ARBA" id="ARBA00022748"/>
    </source>
</evidence>
<dbReference type="PANTHER" id="PTHR34128:SF2">
    <property type="entry name" value="CYTOCHROME C-TYPE BIOGENESIS PROTEIN CCME HOMOLOG, MITOCHONDRIAL"/>
    <property type="match status" value="1"/>
</dbReference>
<evidence type="ECO:0000256" key="1">
    <source>
        <dbReference type="ARBA" id="ARBA00004370"/>
    </source>
</evidence>
<keyword evidence="8 10" id="KW-0408">Iron</keyword>
<evidence type="ECO:0000256" key="8">
    <source>
        <dbReference type="ARBA" id="ARBA00023004"/>
    </source>
</evidence>
<keyword evidence="14" id="KW-1185">Reference proteome</keyword>
<evidence type="ECO:0000313" key="14">
    <source>
        <dbReference type="Proteomes" id="UP000553766"/>
    </source>
</evidence>
<keyword evidence="2 10" id="KW-0349">Heme</keyword>
<dbReference type="AlphaFoldDB" id="A0A840WYX7"/>
<comment type="similarity">
    <text evidence="10">Belongs to the CcmE/CycJ family.</text>
</comment>
<feature type="binding site" description="axial binding residue" evidence="10 11">
    <location>
        <position position="125"/>
    </location>
    <ligand>
        <name>heme</name>
        <dbReference type="ChEBI" id="CHEBI:30413"/>
    </ligand>
    <ligandPart>
        <name>Fe</name>
        <dbReference type="ChEBI" id="CHEBI:18248"/>
    </ligandPart>
</feature>
<keyword evidence="3 10" id="KW-0812">Transmembrane</keyword>
<evidence type="ECO:0000256" key="4">
    <source>
        <dbReference type="ARBA" id="ARBA00022723"/>
    </source>
</evidence>
<evidence type="ECO:0000313" key="13">
    <source>
        <dbReference type="EMBL" id="MBB5514866.1"/>
    </source>
</evidence>
<comment type="caution">
    <text evidence="13">The sequence shown here is derived from an EMBL/GenBank/DDBJ whole genome shotgun (WGS) entry which is preliminary data.</text>
</comment>
<keyword evidence="7 10" id="KW-1133">Transmembrane helix</keyword>
<evidence type="ECO:0000256" key="10">
    <source>
        <dbReference type="HAMAP-Rule" id="MF_01959"/>
    </source>
</evidence>
<dbReference type="SUPFAM" id="SSF82093">
    <property type="entry name" value="Heme chaperone CcmE"/>
    <property type="match status" value="1"/>
</dbReference>
<dbReference type="NCBIfam" id="NF009731">
    <property type="entry name" value="PRK13254.1-5"/>
    <property type="match status" value="1"/>
</dbReference>